<dbReference type="Gene3D" id="1.10.10.10">
    <property type="entry name" value="Winged helix-like DNA-binding domain superfamily/Winged helix DNA-binding domain"/>
    <property type="match status" value="1"/>
</dbReference>
<dbReference type="Pfam" id="PF02870">
    <property type="entry name" value="Methyltransf_1N"/>
    <property type="match status" value="1"/>
</dbReference>
<keyword evidence="5" id="KW-0234">DNA repair</keyword>
<dbReference type="CDD" id="cd06445">
    <property type="entry name" value="ATase"/>
    <property type="match status" value="1"/>
</dbReference>
<dbReference type="Gene3D" id="3.30.160.70">
    <property type="entry name" value="Methylated DNA-protein cysteine methyltransferase domain"/>
    <property type="match status" value="1"/>
</dbReference>
<dbReference type="InterPro" id="IPR036388">
    <property type="entry name" value="WH-like_DNA-bd_sf"/>
</dbReference>
<dbReference type="NCBIfam" id="TIGR00589">
    <property type="entry name" value="ogt"/>
    <property type="match status" value="1"/>
</dbReference>
<dbReference type="InterPro" id="IPR001497">
    <property type="entry name" value="MethylDNA_cys_MeTrfase_AS"/>
</dbReference>
<dbReference type="EC" id="2.1.1.63" evidence="9"/>
<evidence type="ECO:0000256" key="2">
    <source>
        <dbReference type="ARBA" id="ARBA00022603"/>
    </source>
</evidence>
<evidence type="ECO:0000259" key="8">
    <source>
        <dbReference type="Pfam" id="PF02870"/>
    </source>
</evidence>
<evidence type="ECO:0000256" key="3">
    <source>
        <dbReference type="ARBA" id="ARBA00022679"/>
    </source>
</evidence>
<organism evidence="9 10">
    <name type="scientific">Streptococcus saliviloxodontae</name>
    <dbReference type="NCBI Taxonomy" id="1349416"/>
    <lineage>
        <taxon>Bacteria</taxon>
        <taxon>Bacillati</taxon>
        <taxon>Bacillota</taxon>
        <taxon>Bacilli</taxon>
        <taxon>Lactobacillales</taxon>
        <taxon>Streptococcaceae</taxon>
        <taxon>Streptococcus</taxon>
    </lineage>
</organism>
<dbReference type="RefSeq" id="WP_205017069.1">
    <property type="nucleotide sequence ID" value="NZ_JAFBEI010000018.1"/>
</dbReference>
<keyword evidence="3 9" id="KW-0808">Transferase</keyword>
<dbReference type="EMBL" id="JAFBEI010000018">
    <property type="protein sequence ID" value="MBM7636177.1"/>
    <property type="molecule type" value="Genomic_DNA"/>
</dbReference>
<dbReference type="InterPro" id="IPR036631">
    <property type="entry name" value="MGMT_N_sf"/>
</dbReference>
<gene>
    <name evidence="9" type="ORF">JOC31_000996</name>
</gene>
<keyword evidence="4" id="KW-0227">DNA damage</keyword>
<dbReference type="InterPro" id="IPR008332">
    <property type="entry name" value="MethylG_MeTrfase_N"/>
</dbReference>
<dbReference type="InterPro" id="IPR014048">
    <property type="entry name" value="MethylDNA_cys_MeTrfase_DNA-bd"/>
</dbReference>
<keyword evidence="2 9" id="KW-0489">Methyltransferase</keyword>
<comment type="caution">
    <text evidence="9">The sequence shown here is derived from an EMBL/GenBank/DDBJ whole genome shotgun (WGS) entry which is preliminary data.</text>
</comment>
<feature type="domain" description="Methylguanine DNA methyltransferase ribonuclease-like" evidence="8">
    <location>
        <begin position="3"/>
        <end position="74"/>
    </location>
</feature>
<feature type="domain" description="Methylated-DNA-[protein]-cysteine S-methyltransferase DNA binding" evidence="7">
    <location>
        <begin position="80"/>
        <end position="157"/>
    </location>
</feature>
<evidence type="ECO:0000256" key="5">
    <source>
        <dbReference type="ARBA" id="ARBA00023204"/>
    </source>
</evidence>
<evidence type="ECO:0000256" key="4">
    <source>
        <dbReference type="ARBA" id="ARBA00022763"/>
    </source>
</evidence>
<accession>A0ABS2PLM9</accession>
<dbReference type="Proteomes" id="UP000809081">
    <property type="component" value="Unassembled WGS sequence"/>
</dbReference>
<dbReference type="PANTHER" id="PTHR10815:SF5">
    <property type="entry name" value="METHYLATED-DNA--PROTEIN-CYSTEINE METHYLTRANSFERASE"/>
    <property type="match status" value="1"/>
</dbReference>
<comment type="catalytic activity">
    <reaction evidence="1">
        <text>a 4-O-methyl-thymidine in DNA + L-cysteinyl-[protein] = a thymidine in DNA + S-methyl-L-cysteinyl-[protein]</text>
        <dbReference type="Rhea" id="RHEA:53428"/>
        <dbReference type="Rhea" id="RHEA-COMP:10131"/>
        <dbReference type="Rhea" id="RHEA-COMP:10132"/>
        <dbReference type="Rhea" id="RHEA-COMP:13555"/>
        <dbReference type="Rhea" id="RHEA-COMP:13556"/>
        <dbReference type="ChEBI" id="CHEBI:29950"/>
        <dbReference type="ChEBI" id="CHEBI:82612"/>
        <dbReference type="ChEBI" id="CHEBI:137386"/>
        <dbReference type="ChEBI" id="CHEBI:137387"/>
        <dbReference type="EC" id="2.1.1.63"/>
    </reaction>
</comment>
<dbReference type="Pfam" id="PF01035">
    <property type="entry name" value="DNA_binding_1"/>
    <property type="match status" value="1"/>
</dbReference>
<evidence type="ECO:0000256" key="6">
    <source>
        <dbReference type="ARBA" id="ARBA00049348"/>
    </source>
</evidence>
<dbReference type="GO" id="GO:0003908">
    <property type="term" value="F:methylated-DNA-[protein]-cysteine S-methyltransferase activity"/>
    <property type="evidence" value="ECO:0007669"/>
    <property type="project" value="UniProtKB-EC"/>
</dbReference>
<dbReference type="InterPro" id="IPR036217">
    <property type="entry name" value="MethylDNA_cys_MeTrfase_DNAb"/>
</dbReference>
<evidence type="ECO:0000259" key="7">
    <source>
        <dbReference type="Pfam" id="PF01035"/>
    </source>
</evidence>
<dbReference type="PROSITE" id="PS00374">
    <property type="entry name" value="MGMT"/>
    <property type="match status" value="1"/>
</dbReference>
<dbReference type="PANTHER" id="PTHR10815">
    <property type="entry name" value="METHYLATED-DNA--PROTEIN-CYSTEINE METHYLTRANSFERASE"/>
    <property type="match status" value="1"/>
</dbReference>
<sequence>MFYRTTYVSPIGKIKLLADRTSLLFAYFEGQAYFEEKSAWFTSRLEENAVLKGAISWLDSYFKGHNPAMDDLNLSAQGTDFQTRVWKELLTIPYGETRTYGQLASLCDCPSAQAVGAAIGKNPLLIFVPCHRVLSSTRKLTGYSGGLEKKAWLLDHELERE</sequence>
<keyword evidence="10" id="KW-1185">Reference proteome</keyword>
<proteinExistence type="predicted"/>
<evidence type="ECO:0000313" key="10">
    <source>
        <dbReference type="Proteomes" id="UP000809081"/>
    </source>
</evidence>
<dbReference type="SUPFAM" id="SSF46767">
    <property type="entry name" value="Methylated DNA-protein cysteine methyltransferase, C-terminal domain"/>
    <property type="match status" value="1"/>
</dbReference>
<evidence type="ECO:0000313" key="9">
    <source>
        <dbReference type="EMBL" id="MBM7636177.1"/>
    </source>
</evidence>
<evidence type="ECO:0000256" key="1">
    <source>
        <dbReference type="ARBA" id="ARBA00001286"/>
    </source>
</evidence>
<dbReference type="GO" id="GO:0032259">
    <property type="term" value="P:methylation"/>
    <property type="evidence" value="ECO:0007669"/>
    <property type="project" value="UniProtKB-KW"/>
</dbReference>
<protein>
    <submittedName>
        <fullName evidence="9">Methylated-DNA-[protein]-cysteine S-methyltransferase</fullName>
        <ecNumber evidence="9">2.1.1.63</ecNumber>
    </submittedName>
</protein>
<comment type="catalytic activity">
    <reaction evidence="6">
        <text>a 6-O-methyl-2'-deoxyguanosine in DNA + L-cysteinyl-[protein] = S-methyl-L-cysteinyl-[protein] + a 2'-deoxyguanosine in DNA</text>
        <dbReference type="Rhea" id="RHEA:24000"/>
        <dbReference type="Rhea" id="RHEA-COMP:10131"/>
        <dbReference type="Rhea" id="RHEA-COMP:10132"/>
        <dbReference type="Rhea" id="RHEA-COMP:11367"/>
        <dbReference type="Rhea" id="RHEA-COMP:11368"/>
        <dbReference type="ChEBI" id="CHEBI:29950"/>
        <dbReference type="ChEBI" id="CHEBI:82612"/>
        <dbReference type="ChEBI" id="CHEBI:85445"/>
        <dbReference type="ChEBI" id="CHEBI:85448"/>
        <dbReference type="EC" id="2.1.1.63"/>
    </reaction>
</comment>
<name>A0ABS2PLM9_9STRE</name>
<reference evidence="9 10" key="1">
    <citation type="submission" date="2021-01" db="EMBL/GenBank/DDBJ databases">
        <title>Genomic Encyclopedia of Type Strains, Phase IV (KMG-IV): sequencing the most valuable type-strain genomes for metagenomic binning, comparative biology and taxonomic classification.</title>
        <authorList>
            <person name="Goeker M."/>
        </authorList>
    </citation>
    <scope>NUCLEOTIDE SEQUENCE [LARGE SCALE GENOMIC DNA]</scope>
    <source>
        <strain evidence="9 10">DSM 27513</strain>
    </source>
</reference>
<dbReference type="SUPFAM" id="SSF53155">
    <property type="entry name" value="Methylated DNA-protein cysteine methyltransferase domain"/>
    <property type="match status" value="1"/>
</dbReference>